<gene>
    <name evidence="7" type="ORF">RNA01_10550</name>
</gene>
<evidence type="ECO:0000313" key="7">
    <source>
        <dbReference type="EMBL" id="GEO84123.1"/>
    </source>
</evidence>
<evidence type="ECO:0000256" key="5">
    <source>
        <dbReference type="SAM" id="SignalP"/>
    </source>
</evidence>
<name>A0A512HF92_9HYPH</name>
<dbReference type="GO" id="GO:0046872">
    <property type="term" value="F:metal ion binding"/>
    <property type="evidence" value="ECO:0007669"/>
    <property type="project" value="UniProtKB-KW"/>
</dbReference>
<comment type="caution">
    <text evidence="7">The sequence shown here is derived from an EMBL/GenBank/DDBJ whole genome shotgun (WGS) entry which is preliminary data.</text>
</comment>
<dbReference type="RefSeq" id="WP_170253364.1">
    <property type="nucleotide sequence ID" value="NZ_BJZP01000004.1"/>
</dbReference>
<dbReference type="Pfam" id="PF13442">
    <property type="entry name" value="Cytochrome_CBB3"/>
    <property type="match status" value="1"/>
</dbReference>
<organism evidence="7 8">
    <name type="scientific">Ciceribacter naphthalenivorans</name>
    <dbReference type="NCBI Taxonomy" id="1118451"/>
    <lineage>
        <taxon>Bacteria</taxon>
        <taxon>Pseudomonadati</taxon>
        <taxon>Pseudomonadota</taxon>
        <taxon>Alphaproteobacteria</taxon>
        <taxon>Hyphomicrobiales</taxon>
        <taxon>Rhizobiaceae</taxon>
        <taxon>Ciceribacter</taxon>
    </lineage>
</organism>
<evidence type="ECO:0000256" key="4">
    <source>
        <dbReference type="PROSITE-ProRule" id="PRU00433"/>
    </source>
</evidence>
<keyword evidence="2 4" id="KW-0479">Metal-binding</keyword>
<dbReference type="InterPro" id="IPR036909">
    <property type="entry name" value="Cyt_c-like_dom_sf"/>
</dbReference>
<dbReference type="EMBL" id="BJZP01000004">
    <property type="protein sequence ID" value="GEO84123.1"/>
    <property type="molecule type" value="Genomic_DNA"/>
</dbReference>
<dbReference type="PROSITE" id="PS51007">
    <property type="entry name" value="CYTC"/>
    <property type="match status" value="1"/>
</dbReference>
<dbReference type="GO" id="GO:0020037">
    <property type="term" value="F:heme binding"/>
    <property type="evidence" value="ECO:0007669"/>
    <property type="project" value="InterPro"/>
</dbReference>
<feature type="chain" id="PRO_5022076119" description="Cytochrome c domain-containing protein" evidence="5">
    <location>
        <begin position="25"/>
        <end position="149"/>
    </location>
</feature>
<reference evidence="7 8" key="1">
    <citation type="submission" date="2019-07" db="EMBL/GenBank/DDBJ databases">
        <title>Whole genome shotgun sequence of Rhizobium naphthalenivorans NBRC 107585.</title>
        <authorList>
            <person name="Hosoyama A."/>
            <person name="Uohara A."/>
            <person name="Ohji S."/>
            <person name="Ichikawa N."/>
        </authorList>
    </citation>
    <scope>NUCLEOTIDE SEQUENCE [LARGE SCALE GENOMIC DNA]</scope>
    <source>
        <strain evidence="7 8">NBRC 107585</strain>
    </source>
</reference>
<sequence length="149" mass="15139">MNKPHYRAAAAALLLSVLPSASYAEETGEAMFASICAACHGDKGVGIEGLAPPLVDPALWQTLGDKAPLYIAGVMAGGMSGKITANGIDYIGLVMPTQAEHGADALAAIAAYVLKDLNGLAAGPSTATVEAALKTPPTHKELRATRKGE</sequence>
<evidence type="ECO:0000256" key="3">
    <source>
        <dbReference type="ARBA" id="ARBA00023004"/>
    </source>
</evidence>
<evidence type="ECO:0000256" key="1">
    <source>
        <dbReference type="ARBA" id="ARBA00022617"/>
    </source>
</evidence>
<protein>
    <recommendedName>
        <fullName evidence="6">Cytochrome c domain-containing protein</fullName>
    </recommendedName>
</protein>
<accession>A0A512HF92</accession>
<evidence type="ECO:0000256" key="2">
    <source>
        <dbReference type="ARBA" id="ARBA00022723"/>
    </source>
</evidence>
<evidence type="ECO:0000313" key="8">
    <source>
        <dbReference type="Proteomes" id="UP000321717"/>
    </source>
</evidence>
<keyword evidence="5" id="KW-0732">Signal</keyword>
<dbReference type="Proteomes" id="UP000321717">
    <property type="component" value="Unassembled WGS sequence"/>
</dbReference>
<dbReference type="SUPFAM" id="SSF46626">
    <property type="entry name" value="Cytochrome c"/>
    <property type="match status" value="1"/>
</dbReference>
<keyword evidence="1 4" id="KW-0349">Heme</keyword>
<proteinExistence type="predicted"/>
<dbReference type="GO" id="GO:0009055">
    <property type="term" value="F:electron transfer activity"/>
    <property type="evidence" value="ECO:0007669"/>
    <property type="project" value="InterPro"/>
</dbReference>
<dbReference type="Gene3D" id="1.10.760.10">
    <property type="entry name" value="Cytochrome c-like domain"/>
    <property type="match status" value="1"/>
</dbReference>
<dbReference type="AlphaFoldDB" id="A0A512HF92"/>
<keyword evidence="8" id="KW-1185">Reference proteome</keyword>
<evidence type="ECO:0000259" key="6">
    <source>
        <dbReference type="PROSITE" id="PS51007"/>
    </source>
</evidence>
<dbReference type="InterPro" id="IPR009056">
    <property type="entry name" value="Cyt_c-like_dom"/>
</dbReference>
<feature type="domain" description="Cytochrome c" evidence="6">
    <location>
        <begin position="23"/>
        <end position="117"/>
    </location>
</feature>
<keyword evidence="3 4" id="KW-0408">Iron</keyword>
<feature type="signal peptide" evidence="5">
    <location>
        <begin position="1"/>
        <end position="24"/>
    </location>
</feature>